<dbReference type="AlphaFoldDB" id="A0A495V9T4"/>
<evidence type="ECO:0000256" key="2">
    <source>
        <dbReference type="ARBA" id="ARBA00022729"/>
    </source>
</evidence>
<keyword evidence="2 4" id="KW-0732">Signal</keyword>
<evidence type="ECO:0000313" key="6">
    <source>
        <dbReference type="Proteomes" id="UP000274556"/>
    </source>
</evidence>
<sequence length="171" mass="19193">MSRFALLAALALFFIVPTHALAADVVGYVDMQKVLEDSKLGKRLQEQLREEFEPRGEEMAAEEQEIRKLQQSLERDAPLMSADQVSKQEADVQKRIEAFQEKANGIQQEIMKVQQTKSREIIGPARDSINAVAKKNKVGMVVEPGMSGLLYLDEKLDLTAEVIKHLDANTK</sequence>
<dbReference type="Gene3D" id="3.30.910.20">
    <property type="entry name" value="Skp domain"/>
    <property type="match status" value="1"/>
</dbReference>
<reference evidence="5 6" key="1">
    <citation type="submission" date="2018-10" db="EMBL/GenBank/DDBJ databases">
        <title>Genomic Encyclopedia of Archaeal and Bacterial Type Strains, Phase II (KMG-II): from individual species to whole genera.</title>
        <authorList>
            <person name="Goeker M."/>
        </authorList>
    </citation>
    <scope>NUCLEOTIDE SEQUENCE [LARGE SCALE GENOMIC DNA]</scope>
    <source>
        <strain evidence="5 6">DSM 235</strain>
    </source>
</reference>
<dbReference type="PANTHER" id="PTHR35089">
    <property type="entry name" value="CHAPERONE PROTEIN SKP"/>
    <property type="match status" value="1"/>
</dbReference>
<accession>A0A495V9T4</accession>
<dbReference type="GO" id="GO:0051082">
    <property type="term" value="F:unfolded protein binding"/>
    <property type="evidence" value="ECO:0007669"/>
    <property type="project" value="InterPro"/>
</dbReference>
<name>A0A495V9T4_9GAMM</name>
<dbReference type="Pfam" id="PF03938">
    <property type="entry name" value="OmpH"/>
    <property type="match status" value="1"/>
</dbReference>
<dbReference type="RefSeq" id="WP_120798249.1">
    <property type="nucleotide sequence ID" value="NZ_RBXL01000001.1"/>
</dbReference>
<dbReference type="PANTHER" id="PTHR35089:SF1">
    <property type="entry name" value="CHAPERONE PROTEIN SKP"/>
    <property type="match status" value="1"/>
</dbReference>
<protein>
    <submittedName>
        <fullName evidence="5">Periplasmic chaperone for outer membrane proteins Skp</fullName>
    </submittedName>
</protein>
<dbReference type="GO" id="GO:0050821">
    <property type="term" value="P:protein stabilization"/>
    <property type="evidence" value="ECO:0007669"/>
    <property type="project" value="TreeGrafter"/>
</dbReference>
<dbReference type="SUPFAM" id="SSF111384">
    <property type="entry name" value="OmpH-like"/>
    <property type="match status" value="1"/>
</dbReference>
<dbReference type="InterPro" id="IPR005632">
    <property type="entry name" value="Chaperone_Skp"/>
</dbReference>
<comment type="caution">
    <text evidence="5">The sequence shown here is derived from an EMBL/GenBank/DDBJ whole genome shotgun (WGS) entry which is preliminary data.</text>
</comment>
<dbReference type="InterPro" id="IPR024930">
    <property type="entry name" value="Skp_dom_sf"/>
</dbReference>
<keyword evidence="3" id="KW-0175">Coiled coil</keyword>
<evidence type="ECO:0000313" key="5">
    <source>
        <dbReference type="EMBL" id="RKT46079.1"/>
    </source>
</evidence>
<gene>
    <name evidence="5" type="ORF">BDD21_3577</name>
</gene>
<proteinExistence type="inferred from homology"/>
<feature type="chain" id="PRO_5019761972" evidence="4">
    <location>
        <begin position="23"/>
        <end position="171"/>
    </location>
</feature>
<feature type="signal peptide" evidence="4">
    <location>
        <begin position="1"/>
        <end position="22"/>
    </location>
</feature>
<comment type="similarity">
    <text evidence="1">Belongs to the Skp family.</text>
</comment>
<keyword evidence="6" id="KW-1185">Reference proteome</keyword>
<dbReference type="GO" id="GO:0005829">
    <property type="term" value="C:cytosol"/>
    <property type="evidence" value="ECO:0007669"/>
    <property type="project" value="TreeGrafter"/>
</dbReference>
<evidence type="ECO:0000256" key="3">
    <source>
        <dbReference type="SAM" id="Coils"/>
    </source>
</evidence>
<dbReference type="OrthoDB" id="5767587at2"/>
<evidence type="ECO:0000256" key="1">
    <source>
        <dbReference type="ARBA" id="ARBA00009091"/>
    </source>
</evidence>
<evidence type="ECO:0000256" key="4">
    <source>
        <dbReference type="SAM" id="SignalP"/>
    </source>
</evidence>
<dbReference type="EMBL" id="RBXL01000001">
    <property type="protein sequence ID" value="RKT46079.1"/>
    <property type="molecule type" value="Genomic_DNA"/>
</dbReference>
<dbReference type="SMART" id="SM00935">
    <property type="entry name" value="OmpH"/>
    <property type="match status" value="1"/>
</dbReference>
<organism evidence="5 6">
    <name type="scientific">Thiocapsa rosea</name>
    <dbReference type="NCBI Taxonomy" id="69360"/>
    <lineage>
        <taxon>Bacteria</taxon>
        <taxon>Pseudomonadati</taxon>
        <taxon>Pseudomonadota</taxon>
        <taxon>Gammaproteobacteria</taxon>
        <taxon>Chromatiales</taxon>
        <taxon>Chromatiaceae</taxon>
        <taxon>Thiocapsa</taxon>
    </lineage>
</organism>
<feature type="coiled-coil region" evidence="3">
    <location>
        <begin position="82"/>
        <end position="116"/>
    </location>
</feature>
<dbReference type="Proteomes" id="UP000274556">
    <property type="component" value="Unassembled WGS sequence"/>
</dbReference>